<dbReference type="PROSITE" id="PS00856">
    <property type="entry name" value="GUANYLATE_KINASE_1"/>
    <property type="match status" value="1"/>
</dbReference>
<comment type="catalytic activity">
    <reaction evidence="5">
        <text>GMP + ATP = GDP + ADP</text>
        <dbReference type="Rhea" id="RHEA:20780"/>
        <dbReference type="ChEBI" id="CHEBI:30616"/>
        <dbReference type="ChEBI" id="CHEBI:58115"/>
        <dbReference type="ChEBI" id="CHEBI:58189"/>
        <dbReference type="ChEBI" id="CHEBI:456216"/>
        <dbReference type="EC" id="2.7.4.8"/>
    </reaction>
</comment>
<evidence type="ECO:0000256" key="4">
    <source>
        <dbReference type="ARBA" id="ARBA00022777"/>
    </source>
</evidence>
<comment type="caution">
    <text evidence="7">The sequence shown here is derived from an EMBL/GenBank/DDBJ whole genome shotgun (WGS) entry which is preliminary data.</text>
</comment>
<comment type="function">
    <text evidence="1">Essential for recycling GMP and indirectly, cGMP.</text>
</comment>
<evidence type="ECO:0000313" key="8">
    <source>
        <dbReference type="Proteomes" id="UP000286235"/>
    </source>
</evidence>
<dbReference type="RefSeq" id="WP_120669016.1">
    <property type="nucleotide sequence ID" value="NZ_AZRV01000035.1"/>
</dbReference>
<dbReference type="Proteomes" id="UP000286235">
    <property type="component" value="Unassembled WGS sequence"/>
</dbReference>
<keyword evidence="8" id="KW-1185">Reference proteome</keyword>
<feature type="domain" description="Guanylate kinase-like" evidence="6">
    <location>
        <begin position="2"/>
        <end position="175"/>
    </location>
</feature>
<dbReference type="Gene3D" id="3.40.50.300">
    <property type="entry name" value="P-loop containing nucleotide triphosphate hydrolases"/>
    <property type="match status" value="1"/>
</dbReference>
<dbReference type="InterPro" id="IPR008144">
    <property type="entry name" value="Guanylate_kin-like_dom"/>
</dbReference>
<reference evidence="7 8" key="1">
    <citation type="submission" date="2013-12" db="EMBL/GenBank/DDBJ databases">
        <title>Genome and proteome characterization of Caldibacillus debilis GB1 derived from a cellulolytic aero-tolerant co-culture.</title>
        <authorList>
            <person name="Wushke S.T."/>
            <person name="Zhang X."/>
            <person name="Fristensky B."/>
            <person name="Wilkins J.A."/>
            <person name="Levin D.B."/>
            <person name="Sparling R."/>
        </authorList>
    </citation>
    <scope>NUCLEOTIDE SEQUENCE [LARGE SCALE GENOMIC DNA]</scope>
    <source>
        <strain evidence="7 8">GB1</strain>
    </source>
</reference>
<organism evidence="7 8">
    <name type="scientific">Caldibacillus debilis GB1</name>
    <dbReference type="NCBI Taxonomy" id="1339248"/>
    <lineage>
        <taxon>Bacteria</taxon>
        <taxon>Bacillati</taxon>
        <taxon>Bacillota</taxon>
        <taxon>Bacilli</taxon>
        <taxon>Bacillales</taxon>
        <taxon>Bacillaceae</taxon>
        <taxon>Caldibacillus</taxon>
    </lineage>
</organism>
<evidence type="ECO:0000313" key="7">
    <source>
        <dbReference type="EMBL" id="RKO61689.1"/>
    </source>
</evidence>
<dbReference type="InterPro" id="IPR020590">
    <property type="entry name" value="Guanylate_kinase_CS"/>
</dbReference>
<keyword evidence="3 7" id="KW-0808">Transferase</keyword>
<evidence type="ECO:0000256" key="2">
    <source>
        <dbReference type="ARBA" id="ARBA00005790"/>
    </source>
</evidence>
<protein>
    <submittedName>
        <fullName evidence="7">Guanylate kinase</fullName>
        <ecNumber evidence="7">2.7.4.8</ecNumber>
    </submittedName>
</protein>
<evidence type="ECO:0000256" key="1">
    <source>
        <dbReference type="ARBA" id="ARBA00003531"/>
    </source>
</evidence>
<proteinExistence type="inferred from homology"/>
<dbReference type="EC" id="2.7.4.8" evidence="7"/>
<dbReference type="PANTHER" id="PTHR23117:SF13">
    <property type="entry name" value="GUANYLATE KINASE"/>
    <property type="match status" value="1"/>
</dbReference>
<dbReference type="EMBL" id="AZRV01000035">
    <property type="protein sequence ID" value="RKO61689.1"/>
    <property type="molecule type" value="Genomic_DNA"/>
</dbReference>
<dbReference type="AlphaFoldDB" id="A0A420VDN0"/>
<dbReference type="InterPro" id="IPR008145">
    <property type="entry name" value="GK/Ca_channel_bsu"/>
</dbReference>
<dbReference type="SMART" id="SM00072">
    <property type="entry name" value="GuKc"/>
    <property type="match status" value="1"/>
</dbReference>
<dbReference type="SUPFAM" id="SSF52540">
    <property type="entry name" value="P-loop containing nucleoside triphosphate hydrolases"/>
    <property type="match status" value="1"/>
</dbReference>
<dbReference type="PANTHER" id="PTHR23117">
    <property type="entry name" value="GUANYLATE KINASE-RELATED"/>
    <property type="match status" value="1"/>
</dbReference>
<name>A0A420VDN0_9BACI</name>
<keyword evidence="4 7" id="KW-0418">Kinase</keyword>
<sequence>MKTLLVLMGGSGSGKTTVARKLEECGYKRLITTTTRPKRNGEKDGVDYHFVTPEEFRRLPKIEEVHYSGFWYGLPVREIEEKAIQYDRLVVVLEKEGAQAVKRIYGNQVDIVFLAISPVEMKRRLRERGDPPDSIQERFRQAHERNEFDPPEFVDLVVENTNVEETVRQILEHQKRSPAISRASF</sequence>
<evidence type="ECO:0000256" key="3">
    <source>
        <dbReference type="ARBA" id="ARBA00022679"/>
    </source>
</evidence>
<accession>A0A420VDN0</accession>
<dbReference type="GO" id="GO:0004385">
    <property type="term" value="F:GMP kinase activity"/>
    <property type="evidence" value="ECO:0007669"/>
    <property type="project" value="UniProtKB-EC"/>
</dbReference>
<gene>
    <name evidence="7" type="ORF">Cdeb_01160</name>
</gene>
<dbReference type="GO" id="GO:0005829">
    <property type="term" value="C:cytosol"/>
    <property type="evidence" value="ECO:0007669"/>
    <property type="project" value="TreeGrafter"/>
</dbReference>
<evidence type="ECO:0000259" key="6">
    <source>
        <dbReference type="PROSITE" id="PS50052"/>
    </source>
</evidence>
<evidence type="ECO:0000256" key="5">
    <source>
        <dbReference type="ARBA" id="ARBA00048594"/>
    </source>
</evidence>
<comment type="similarity">
    <text evidence="2">Belongs to the guanylate kinase family.</text>
</comment>
<dbReference type="InterPro" id="IPR027417">
    <property type="entry name" value="P-loop_NTPase"/>
</dbReference>
<dbReference type="PROSITE" id="PS50052">
    <property type="entry name" value="GUANYLATE_KINASE_2"/>
    <property type="match status" value="1"/>
</dbReference>
<dbReference type="Pfam" id="PF00625">
    <property type="entry name" value="Guanylate_kin"/>
    <property type="match status" value="1"/>
</dbReference>